<reference evidence="1" key="1">
    <citation type="journal article" date="2021" name="Proc. Natl. Acad. Sci. U.S.A.">
        <title>A Catalog of Tens of Thousands of Viruses from Human Metagenomes Reveals Hidden Associations with Chronic Diseases.</title>
        <authorList>
            <person name="Tisza M.J."/>
            <person name="Buck C.B."/>
        </authorList>
    </citation>
    <scope>NUCLEOTIDE SEQUENCE</scope>
    <source>
        <strain evidence="1">CtByu2</strain>
    </source>
</reference>
<evidence type="ECO:0000313" key="1">
    <source>
        <dbReference type="EMBL" id="DAF47683.1"/>
    </source>
</evidence>
<proteinExistence type="predicted"/>
<protein>
    <submittedName>
        <fullName evidence="1">Uncharacterized protein</fullName>
    </submittedName>
</protein>
<organism evidence="1">
    <name type="scientific">Myoviridae sp. ctByu2</name>
    <dbReference type="NCBI Taxonomy" id="2827668"/>
    <lineage>
        <taxon>Viruses</taxon>
        <taxon>Duplodnaviria</taxon>
        <taxon>Heunggongvirae</taxon>
        <taxon>Uroviricota</taxon>
        <taxon>Caudoviricetes</taxon>
    </lineage>
</organism>
<dbReference type="EMBL" id="BK032557">
    <property type="protein sequence ID" value="DAF47683.1"/>
    <property type="molecule type" value="Genomic_DNA"/>
</dbReference>
<sequence>MLVDKARFLSYQNLFYRKLQQTPYKIQLEVVTVQRVEPTEDFSFDAFVGDSPRESTFYSFQALYEKEIPNRTREKYGLPKEVNGVVYLSPLQLVPKLGDYHLNWNKTKVHFEGRVQVVDKIVYLEELYGSCVGLQIFIKDDLKGG</sequence>
<name>A0A8S5SA35_9CAUD</name>
<accession>A0A8S5SA35</accession>